<dbReference type="Proteomes" id="UP000190162">
    <property type="component" value="Unassembled WGS sequence"/>
</dbReference>
<proteinExistence type="predicted"/>
<dbReference type="InterPro" id="IPR016181">
    <property type="entry name" value="Acyl_CoA_acyltransferase"/>
</dbReference>
<sequence length="97" mass="10787">MATARLTVNEDGTSIIARVAVTKAYRGLGVASKVVQALMDHAKRIGVDSIEIHAHSYLRNYYERFGFTFIQDVEVVGGHQLIEMRHQIALTEDIAMA</sequence>
<dbReference type="EMBL" id="FUXU01000038">
    <property type="protein sequence ID" value="SKA58054.1"/>
    <property type="molecule type" value="Genomic_DNA"/>
</dbReference>
<dbReference type="AlphaFoldDB" id="A0A1T4UZH7"/>
<feature type="domain" description="N-acetyltransferase" evidence="1">
    <location>
        <begin position="1"/>
        <end position="89"/>
    </location>
</feature>
<dbReference type="SUPFAM" id="SSF55729">
    <property type="entry name" value="Acyl-CoA N-acyltransferases (Nat)"/>
    <property type="match status" value="1"/>
</dbReference>
<name>A0A1T4UZH7_9GAMM</name>
<dbReference type="InterPro" id="IPR000182">
    <property type="entry name" value="GNAT_dom"/>
</dbReference>
<dbReference type="CDD" id="cd04301">
    <property type="entry name" value="NAT_SF"/>
    <property type="match status" value="1"/>
</dbReference>
<accession>A0A1T4UZH7</accession>
<dbReference type="GO" id="GO:0004343">
    <property type="term" value="F:glucosamine 6-phosphate N-acetyltransferase activity"/>
    <property type="evidence" value="ECO:0007669"/>
    <property type="project" value="TreeGrafter"/>
</dbReference>
<dbReference type="PANTHER" id="PTHR13355:SF11">
    <property type="entry name" value="GLUCOSAMINE 6-PHOSPHATE N-ACETYLTRANSFERASE"/>
    <property type="match status" value="1"/>
</dbReference>
<keyword evidence="2" id="KW-0808">Transferase</keyword>
<keyword evidence="3" id="KW-1185">Reference proteome</keyword>
<evidence type="ECO:0000313" key="3">
    <source>
        <dbReference type="Proteomes" id="UP000190162"/>
    </source>
</evidence>
<dbReference type="PROSITE" id="PS51186">
    <property type="entry name" value="GNAT"/>
    <property type="match status" value="1"/>
</dbReference>
<gene>
    <name evidence="2" type="ORF">SAMN02745132_02858</name>
</gene>
<dbReference type="InterPro" id="IPR039143">
    <property type="entry name" value="GNPNAT1-like"/>
</dbReference>
<dbReference type="Pfam" id="PF13673">
    <property type="entry name" value="Acetyltransf_10"/>
    <property type="match status" value="1"/>
</dbReference>
<dbReference type="Gene3D" id="3.40.630.30">
    <property type="match status" value="1"/>
</dbReference>
<reference evidence="3" key="1">
    <citation type="submission" date="2017-02" db="EMBL/GenBank/DDBJ databases">
        <authorList>
            <person name="Varghese N."/>
            <person name="Submissions S."/>
        </authorList>
    </citation>
    <scope>NUCLEOTIDE SEQUENCE [LARGE SCALE GENOMIC DNA]</scope>
    <source>
        <strain evidence="3">DSM 22720</strain>
    </source>
</reference>
<evidence type="ECO:0000259" key="1">
    <source>
        <dbReference type="PROSITE" id="PS51186"/>
    </source>
</evidence>
<organism evidence="2 3">
    <name type="scientific">Enterovibrio nigricans DSM 22720</name>
    <dbReference type="NCBI Taxonomy" id="1121868"/>
    <lineage>
        <taxon>Bacteria</taxon>
        <taxon>Pseudomonadati</taxon>
        <taxon>Pseudomonadota</taxon>
        <taxon>Gammaproteobacteria</taxon>
        <taxon>Vibrionales</taxon>
        <taxon>Vibrionaceae</taxon>
        <taxon>Enterovibrio</taxon>
    </lineage>
</organism>
<dbReference type="PANTHER" id="PTHR13355">
    <property type="entry name" value="GLUCOSAMINE 6-PHOSPHATE N-ACETYLTRANSFERASE"/>
    <property type="match status" value="1"/>
</dbReference>
<protein>
    <submittedName>
        <fullName evidence="2">Acetyltransferase (GNAT) family protein</fullName>
    </submittedName>
</protein>
<evidence type="ECO:0000313" key="2">
    <source>
        <dbReference type="EMBL" id="SKA58054.1"/>
    </source>
</evidence>